<dbReference type="RefSeq" id="WP_160354486.1">
    <property type="nucleotide sequence ID" value="NZ_SDWJ01000002.1"/>
</dbReference>
<sequence length="121" mass="13992">MTHEIDKPQFVLYDRQVIEIRETIEFRYWLDGLRDRKARLRIDDRIRRLAAGNPGDAKSVGDGVQELRFKFGPGYRVYYVWVGTVLVLLLTGGDKDSQVRDIVRAKQLAKEVEDGVEDTPL</sequence>
<name>A0A6I4M7B3_9SPHN</name>
<protein>
    <submittedName>
        <fullName evidence="1">Type II toxin-antitoxin system RelE/ParE family toxin</fullName>
    </submittedName>
</protein>
<reference evidence="1 2" key="1">
    <citation type="submission" date="2019-01" db="EMBL/GenBank/DDBJ databases">
        <title>Sphingorhabdus lacus sp.nov., isolated from an oligotrophic freshwater lake.</title>
        <authorList>
            <person name="Park M."/>
        </authorList>
    </citation>
    <scope>NUCLEOTIDE SEQUENCE [LARGE SCALE GENOMIC DNA]</scope>
    <source>
        <strain evidence="1 2">IMCC26285</strain>
    </source>
</reference>
<keyword evidence="2" id="KW-1185">Reference proteome</keyword>
<dbReference type="Proteomes" id="UP000471147">
    <property type="component" value="Unassembled WGS sequence"/>
</dbReference>
<dbReference type="PIRSF" id="PIRSF028744">
    <property type="entry name" value="Addict_mod_HI1419"/>
    <property type="match status" value="1"/>
</dbReference>
<dbReference type="AlphaFoldDB" id="A0A6I4M7B3"/>
<proteinExistence type="predicted"/>
<dbReference type="OrthoDB" id="5296237at2"/>
<dbReference type="InterPro" id="IPR014056">
    <property type="entry name" value="TypeIITA-like_toxin_pred"/>
</dbReference>
<dbReference type="NCBIfam" id="TIGR02683">
    <property type="entry name" value="upstrm_HI1419"/>
    <property type="match status" value="1"/>
</dbReference>
<organism evidence="1 2">
    <name type="scientific">Sphingorhabdus profundilacus</name>
    <dbReference type="NCBI Taxonomy" id="2509718"/>
    <lineage>
        <taxon>Bacteria</taxon>
        <taxon>Pseudomonadati</taxon>
        <taxon>Pseudomonadota</taxon>
        <taxon>Alphaproteobacteria</taxon>
        <taxon>Sphingomonadales</taxon>
        <taxon>Sphingomonadaceae</taxon>
        <taxon>Sphingorhabdus</taxon>
    </lineage>
</organism>
<dbReference type="EMBL" id="SDWJ01000002">
    <property type="protein sequence ID" value="MVZ98598.1"/>
    <property type="molecule type" value="Genomic_DNA"/>
</dbReference>
<evidence type="ECO:0000313" key="1">
    <source>
        <dbReference type="EMBL" id="MVZ98598.1"/>
    </source>
</evidence>
<comment type="caution">
    <text evidence="1">The sequence shown here is derived from an EMBL/GenBank/DDBJ whole genome shotgun (WGS) entry which is preliminary data.</text>
</comment>
<gene>
    <name evidence="1" type="ORF">EUU23_12925</name>
</gene>
<dbReference type="PANTHER" id="PTHR41791:SF1">
    <property type="entry name" value="SSL7039 PROTEIN"/>
    <property type="match status" value="1"/>
</dbReference>
<evidence type="ECO:0000313" key="2">
    <source>
        <dbReference type="Proteomes" id="UP000471147"/>
    </source>
</evidence>
<accession>A0A6I4M7B3</accession>
<dbReference type="PANTHER" id="PTHR41791">
    <property type="entry name" value="SSL7039 PROTEIN"/>
    <property type="match status" value="1"/>
</dbReference>